<proteinExistence type="predicted"/>
<dbReference type="Proteomes" id="UP000245959">
    <property type="component" value="Unassembled WGS sequence"/>
</dbReference>
<keyword evidence="2" id="KW-1185">Reference proteome</keyword>
<gene>
    <name evidence="1" type="ORF">C8D82_10127</name>
</gene>
<evidence type="ECO:0000313" key="1">
    <source>
        <dbReference type="EMBL" id="PVY45837.1"/>
    </source>
</evidence>
<dbReference type="AlphaFoldDB" id="A0A2U1BB93"/>
<dbReference type="EMBL" id="QEKH01000001">
    <property type="protein sequence ID" value="PVY45837.1"/>
    <property type="molecule type" value="Genomic_DNA"/>
</dbReference>
<dbReference type="OrthoDB" id="9785408at2"/>
<dbReference type="GeneID" id="78293565"/>
<accession>A0A2U1BB93</accession>
<dbReference type="ESTHER" id="9bact-d1n3e0">
    <property type="family name" value="BioG_Pimeloyl-ACP-methyl-esterase"/>
</dbReference>
<name>A0A2U1BB93_9BACT</name>
<evidence type="ECO:0000313" key="2">
    <source>
        <dbReference type="Proteomes" id="UP000245959"/>
    </source>
</evidence>
<protein>
    <submittedName>
        <fullName evidence="1">Biotin synthesis protein BioG</fullName>
    </submittedName>
</protein>
<comment type="caution">
    <text evidence="1">The sequence shown here is derived from an EMBL/GenBank/DDBJ whole genome shotgun (WGS) entry which is preliminary data.</text>
</comment>
<dbReference type="InterPro" id="IPR007398">
    <property type="entry name" value="BioG"/>
</dbReference>
<dbReference type="Gene3D" id="3.40.50.1820">
    <property type="entry name" value="alpha/beta hydrolase"/>
    <property type="match status" value="1"/>
</dbReference>
<organism evidence="1 2">
    <name type="scientific">Victivallis vadensis</name>
    <dbReference type="NCBI Taxonomy" id="172901"/>
    <lineage>
        <taxon>Bacteria</taxon>
        <taxon>Pseudomonadati</taxon>
        <taxon>Lentisphaerota</taxon>
        <taxon>Lentisphaeria</taxon>
        <taxon>Victivallales</taxon>
        <taxon>Victivallaceae</taxon>
        <taxon>Victivallis</taxon>
    </lineage>
</organism>
<dbReference type="InterPro" id="IPR029058">
    <property type="entry name" value="AB_hydrolase_fold"/>
</dbReference>
<reference evidence="1 2" key="1">
    <citation type="submission" date="2018-04" db="EMBL/GenBank/DDBJ databases">
        <title>Genomic Encyclopedia of Type Strains, Phase IV (KMG-IV): sequencing the most valuable type-strain genomes for metagenomic binning, comparative biology and taxonomic classification.</title>
        <authorList>
            <person name="Goeker M."/>
        </authorList>
    </citation>
    <scope>NUCLEOTIDE SEQUENCE [LARGE SCALE GENOMIC DNA]</scope>
    <source>
        <strain evidence="1 2">DSM 14823</strain>
    </source>
</reference>
<dbReference type="Pfam" id="PF04301">
    <property type="entry name" value="BioG"/>
    <property type="match status" value="1"/>
</dbReference>
<dbReference type="RefSeq" id="WP_116882233.1">
    <property type="nucleotide sequence ID" value="NZ_CABMMC010000200.1"/>
</dbReference>
<sequence length="219" mass="24160">MNAAFIRQNHTPVLELFFNGWSMDDCVAHALAGADDLLAVWDYTSFDLDLLPLLAGYREIRLTAWSLGVWSAAKYFENKEVAFADAVAVNGTLQPVSAEYGIAPDIFAGTAANWLEERARERFNLRLAGGRAELAAFPGSGRSAESQQNELNSLLHNIMESLIPANLFRLAVIGSRDRIFSPAAQRAAWQMTESRIVEIDSPHYPFALYPEVAELGKLG</sequence>